<dbReference type="Proteomes" id="UP000247523">
    <property type="component" value="Unassembled WGS sequence"/>
</dbReference>
<feature type="domain" description="Streptomycin biosynthesis protein StrF" evidence="1">
    <location>
        <begin position="7"/>
        <end position="213"/>
    </location>
</feature>
<dbReference type="GO" id="GO:0016740">
    <property type="term" value="F:transferase activity"/>
    <property type="evidence" value="ECO:0007669"/>
    <property type="project" value="UniProtKB-KW"/>
</dbReference>
<accession>A0A255IK44</accession>
<dbReference type="SUPFAM" id="SSF53448">
    <property type="entry name" value="Nucleotide-diphospho-sugar transferases"/>
    <property type="match status" value="1"/>
</dbReference>
<dbReference type="OrthoDB" id="176403at2"/>
<reference evidence="2 5" key="2">
    <citation type="submission" date="2018-05" db="EMBL/GenBank/DDBJ databases">
        <title>Genomic Encyclopedia of Type Strains, Phase IV (KMG-IV): sequencing the most valuable type-strain genomes for metagenomic binning, comparative biology and taxonomic classification.</title>
        <authorList>
            <person name="Goeker M."/>
        </authorList>
    </citation>
    <scope>NUCLEOTIDE SEQUENCE [LARGE SCALE GENOMIC DNA]</scope>
    <source>
        <strain evidence="2 5">DSM 28816</strain>
    </source>
</reference>
<evidence type="ECO:0000313" key="5">
    <source>
        <dbReference type="Proteomes" id="UP000247523"/>
    </source>
</evidence>
<comment type="caution">
    <text evidence="3">The sequence shown here is derived from an EMBL/GenBank/DDBJ whole genome shotgun (WGS) entry which is preliminary data.</text>
</comment>
<name>A0A255IK44_9FIRM</name>
<keyword evidence="4" id="KW-1185">Reference proteome</keyword>
<evidence type="ECO:0000259" key="1">
    <source>
        <dbReference type="Pfam" id="PF13712"/>
    </source>
</evidence>
<sequence length="219" mass="25729">MNKNKICFILCVNNQRYLQECLLYLNQLSVPENFEVEILSIEEAISMTSGYNEGMHASDAKYKVYLHQDVFIVNKKFIFDIMTIFEDASIGMVGVIGSISMPDSMIMWNDKRVGRMYFSSFDQSGESVMGNCQICHNVEAIDGVMMITQYDLEWREDIFDKWDFYDVSQSYEFRKKGYKVVVPALNEPWCIHDDGVPNFENFYDERKKFIQEYIWGDDI</sequence>
<gene>
    <name evidence="2" type="ORF">C8E03_106192</name>
    <name evidence="3" type="ORF">CG710_004675</name>
</gene>
<dbReference type="Gene3D" id="3.90.550.10">
    <property type="entry name" value="Spore Coat Polysaccharide Biosynthesis Protein SpsA, Chain A"/>
    <property type="match status" value="1"/>
</dbReference>
<dbReference type="RefSeq" id="WP_094376697.1">
    <property type="nucleotide sequence ID" value="NZ_NOKA02000004.1"/>
</dbReference>
<dbReference type="Pfam" id="PF13712">
    <property type="entry name" value="Glyco_tranf_2_5"/>
    <property type="match status" value="1"/>
</dbReference>
<reference evidence="3" key="3">
    <citation type="submission" date="2018-07" db="EMBL/GenBank/DDBJ databases">
        <authorList>
            <person name="Quirk P.G."/>
            <person name="Krulwich T.A."/>
        </authorList>
    </citation>
    <scope>NUCLEOTIDE SEQUENCE</scope>
    <source>
        <strain evidence="3">CCRI-19302</strain>
    </source>
</reference>
<dbReference type="AlphaFoldDB" id="A0A255IK44"/>
<dbReference type="EMBL" id="NOKA02000004">
    <property type="protein sequence ID" value="RDY32281.1"/>
    <property type="molecule type" value="Genomic_DNA"/>
</dbReference>
<reference evidence="3 4" key="1">
    <citation type="journal article" date="2017" name="Genome Announc.">
        <title>Draft Genome Sequence of a Sporulating and Motile Strain of Lachnotalea glycerini Isolated from Water in Quebec City, Canada.</title>
        <authorList>
            <person name="Maheux A.F."/>
            <person name="Boudreau D.K."/>
            <person name="Berube E."/>
            <person name="Boissinot M."/>
            <person name="Raymond F."/>
            <person name="Brodeur S."/>
            <person name="Corbeil J."/>
            <person name="Isabel S."/>
            <person name="Omar R.F."/>
            <person name="Bergeron M.G."/>
        </authorList>
    </citation>
    <scope>NUCLEOTIDE SEQUENCE [LARGE SCALE GENOMIC DNA]</scope>
    <source>
        <strain evidence="3 4">CCRI-19302</strain>
    </source>
</reference>
<proteinExistence type="predicted"/>
<dbReference type="Proteomes" id="UP000216411">
    <property type="component" value="Unassembled WGS sequence"/>
</dbReference>
<evidence type="ECO:0000313" key="4">
    <source>
        <dbReference type="Proteomes" id="UP000216411"/>
    </source>
</evidence>
<evidence type="ECO:0000313" key="2">
    <source>
        <dbReference type="EMBL" id="PXV89540.1"/>
    </source>
</evidence>
<dbReference type="InterPro" id="IPR029044">
    <property type="entry name" value="Nucleotide-diphossugar_trans"/>
</dbReference>
<protein>
    <submittedName>
        <fullName evidence="2">Glycosyl transferase family 2</fullName>
    </submittedName>
</protein>
<organism evidence="3 4">
    <name type="scientific">Lachnotalea glycerini</name>
    <dbReference type="NCBI Taxonomy" id="1763509"/>
    <lineage>
        <taxon>Bacteria</taxon>
        <taxon>Bacillati</taxon>
        <taxon>Bacillota</taxon>
        <taxon>Clostridia</taxon>
        <taxon>Lachnospirales</taxon>
        <taxon>Lachnospiraceae</taxon>
        <taxon>Lachnotalea</taxon>
    </lineage>
</organism>
<keyword evidence="2" id="KW-0808">Transferase</keyword>
<dbReference type="InterPro" id="IPR059123">
    <property type="entry name" value="StrF_dom"/>
</dbReference>
<dbReference type="EMBL" id="QICS01000006">
    <property type="protein sequence ID" value="PXV89540.1"/>
    <property type="molecule type" value="Genomic_DNA"/>
</dbReference>
<evidence type="ECO:0000313" key="3">
    <source>
        <dbReference type="EMBL" id="RDY32281.1"/>
    </source>
</evidence>